<feature type="compositionally biased region" description="Polar residues" evidence="4">
    <location>
        <begin position="705"/>
        <end position="720"/>
    </location>
</feature>
<feature type="compositionally biased region" description="Acidic residues" evidence="4">
    <location>
        <begin position="46"/>
        <end position="55"/>
    </location>
</feature>
<dbReference type="InterPro" id="IPR006709">
    <property type="entry name" value="SSU_processome_Utp14"/>
</dbReference>
<feature type="compositionally biased region" description="Acidic residues" evidence="4">
    <location>
        <begin position="181"/>
        <end position="195"/>
    </location>
</feature>
<feature type="compositionally biased region" description="Basic and acidic residues" evidence="4">
    <location>
        <begin position="18"/>
        <end position="38"/>
    </location>
</feature>
<feature type="compositionally biased region" description="Basic and acidic residues" evidence="4">
    <location>
        <begin position="593"/>
        <end position="625"/>
    </location>
</feature>
<dbReference type="AlphaFoldDB" id="A0A6A6P9Q8"/>
<feature type="region of interest" description="Disordered" evidence="4">
    <location>
        <begin position="1"/>
        <end position="260"/>
    </location>
</feature>
<evidence type="ECO:0000256" key="3">
    <source>
        <dbReference type="ARBA" id="ARBA00023242"/>
    </source>
</evidence>
<keyword evidence="3" id="KW-0539">Nucleus</keyword>
<feature type="non-terminal residue" evidence="5">
    <location>
        <position position="1"/>
    </location>
</feature>
<feature type="compositionally biased region" description="Polar residues" evidence="4">
    <location>
        <begin position="674"/>
        <end position="688"/>
    </location>
</feature>
<feature type="region of interest" description="Disordered" evidence="4">
    <location>
        <begin position="799"/>
        <end position="849"/>
    </location>
</feature>
<feature type="compositionally biased region" description="Polar residues" evidence="4">
    <location>
        <begin position="204"/>
        <end position="214"/>
    </location>
</feature>
<dbReference type="Proteomes" id="UP000799766">
    <property type="component" value="Unassembled WGS sequence"/>
</dbReference>
<feature type="non-terminal residue" evidence="5">
    <location>
        <position position="927"/>
    </location>
</feature>
<dbReference type="PANTHER" id="PTHR14150">
    <property type="entry name" value="U3 SMALL NUCLEOLAR RNA-ASSOCIATED PROTEIN 14"/>
    <property type="match status" value="1"/>
</dbReference>
<feature type="compositionally biased region" description="Acidic residues" evidence="4">
    <location>
        <begin position="152"/>
        <end position="173"/>
    </location>
</feature>
<feature type="compositionally biased region" description="Acidic residues" evidence="4">
    <location>
        <begin position="652"/>
        <end position="665"/>
    </location>
</feature>
<name>A0A6A6P9Q8_9PEZI</name>
<dbReference type="OrthoDB" id="277439at2759"/>
<organism evidence="5 6">
    <name type="scientific">Lineolata rhizophorae</name>
    <dbReference type="NCBI Taxonomy" id="578093"/>
    <lineage>
        <taxon>Eukaryota</taxon>
        <taxon>Fungi</taxon>
        <taxon>Dikarya</taxon>
        <taxon>Ascomycota</taxon>
        <taxon>Pezizomycotina</taxon>
        <taxon>Dothideomycetes</taxon>
        <taxon>Dothideomycetes incertae sedis</taxon>
        <taxon>Lineolatales</taxon>
        <taxon>Lineolataceae</taxon>
        <taxon>Lineolata</taxon>
    </lineage>
</organism>
<feature type="compositionally biased region" description="Acidic residues" evidence="4">
    <location>
        <begin position="96"/>
        <end position="115"/>
    </location>
</feature>
<accession>A0A6A6P9Q8</accession>
<feature type="compositionally biased region" description="Low complexity" evidence="4">
    <location>
        <begin position="224"/>
        <end position="233"/>
    </location>
</feature>
<gene>
    <name evidence="5" type="ORF">BDY21DRAFT_263700</name>
</gene>
<dbReference type="Pfam" id="PF04615">
    <property type="entry name" value="Utp14"/>
    <property type="match status" value="1"/>
</dbReference>
<evidence type="ECO:0000256" key="1">
    <source>
        <dbReference type="ARBA" id="ARBA00004604"/>
    </source>
</evidence>
<feature type="compositionally biased region" description="Basic and acidic residues" evidence="4">
    <location>
        <begin position="66"/>
        <end position="75"/>
    </location>
</feature>
<dbReference type="EMBL" id="MU001673">
    <property type="protein sequence ID" value="KAF2460542.1"/>
    <property type="molecule type" value="Genomic_DNA"/>
</dbReference>
<sequence>RKRRVKRTLDAYSIAAAREPERLKVRQHRLGETDDDGPRRKRQRVDEDDDDEYEADDSKHRRPQRRSSEKGRFNELDITEGSDSEGNAWRMGHVGDEDDSDVDSDEAFGESDEERFEGFTFRGSSSHKKSRKDLGRSGSAGAEDDSIKLNESDADEGGEDKSEGEDSLGDEAVDLATMLDNYDEEAEEEAPESDSDEKHDNWETDSGNSVSQNGDDSDPRRLLRLQSLISSLQPDSSKGSKPRPVDTTESKAPSDFGLTASQKLKVEDLLPTIKDSRLRKSIRMLAKSRKDRKRDDVLGKLEAPLPKRQQDRLDRIAANEKAKETLDRWVDTVKHNRRAEHLSFPMQDPSVSKPPGSTRFVPLGQPANDLEREMQKILQESGISNEQGRSEEDQVREFEELQLNKVPLEVVQARRAELRKQRELLFREETRAKRIKKIKSKTYRRVHRKERERAAQQERSAMIAAGIDLSEEEREQNDRRRAMERMGAKHRESNWAKGVKKSGRAAWDEDAREGVTEMARRNEELRKRMEGKKVHHDDIYDPINDSSDSSSDEGGAEDQHTTAQRLQRRLQELHSSASSQDKMARLASLKFMQKAEARKKEQNDEDVERLQRELAGEESGSDREGVTVGRKLFGPSSKDSEPITHQNPQLNEFEEKESSEEDEPPDNSMPSEPASTTAPHPRGTQINGSERKRSRTGATHMSGRVISSQQTEHGNINLSIENKPRSKANRPRVEEIAAPFDSEGWTIVTYDDEKDNRTEENDEEDKPNDANPFSSLTEDTIYKVFGGDEVVQEFEKEKKAVAEEEDEQIIDNTLPGWGTWTGEGLSKAQQKRNKGRVLTKQEGVKADRRKDAKLDRVIINEKRVKKNSKYMATGLPHPFESRQQYERHLRLGMGPEWLTKQSFQDATKPRVMVKRGAVIEPLKRPLL</sequence>
<dbReference type="GO" id="GO:0006364">
    <property type="term" value="P:rRNA processing"/>
    <property type="evidence" value="ECO:0007669"/>
    <property type="project" value="InterPro"/>
</dbReference>
<evidence type="ECO:0000313" key="6">
    <source>
        <dbReference type="Proteomes" id="UP000799766"/>
    </source>
</evidence>
<evidence type="ECO:0000313" key="5">
    <source>
        <dbReference type="EMBL" id="KAF2460542.1"/>
    </source>
</evidence>
<dbReference type="PANTHER" id="PTHR14150:SF12">
    <property type="entry name" value="U3 SMALL NUCLEOLAR RNA-ASSOCIATED PROTEIN 14 HOMOLOG A"/>
    <property type="match status" value="1"/>
</dbReference>
<keyword evidence="2" id="KW-0597">Phosphoprotein</keyword>
<reference evidence="5" key="1">
    <citation type="journal article" date="2020" name="Stud. Mycol.">
        <title>101 Dothideomycetes genomes: a test case for predicting lifestyles and emergence of pathogens.</title>
        <authorList>
            <person name="Haridas S."/>
            <person name="Albert R."/>
            <person name="Binder M."/>
            <person name="Bloem J."/>
            <person name="Labutti K."/>
            <person name="Salamov A."/>
            <person name="Andreopoulos B."/>
            <person name="Baker S."/>
            <person name="Barry K."/>
            <person name="Bills G."/>
            <person name="Bluhm B."/>
            <person name="Cannon C."/>
            <person name="Castanera R."/>
            <person name="Culley D."/>
            <person name="Daum C."/>
            <person name="Ezra D."/>
            <person name="Gonzalez J."/>
            <person name="Henrissat B."/>
            <person name="Kuo A."/>
            <person name="Liang C."/>
            <person name="Lipzen A."/>
            <person name="Lutzoni F."/>
            <person name="Magnuson J."/>
            <person name="Mondo S."/>
            <person name="Nolan M."/>
            <person name="Ohm R."/>
            <person name="Pangilinan J."/>
            <person name="Park H.-J."/>
            <person name="Ramirez L."/>
            <person name="Alfaro M."/>
            <person name="Sun H."/>
            <person name="Tritt A."/>
            <person name="Yoshinaga Y."/>
            <person name="Zwiers L.-H."/>
            <person name="Turgeon B."/>
            <person name="Goodwin S."/>
            <person name="Spatafora J."/>
            <person name="Crous P."/>
            <person name="Grigoriev I."/>
        </authorList>
    </citation>
    <scope>NUCLEOTIDE SEQUENCE</scope>
    <source>
        <strain evidence="5">ATCC 16933</strain>
    </source>
</reference>
<feature type="compositionally biased region" description="Basic and acidic residues" evidence="4">
    <location>
        <begin position="506"/>
        <end position="539"/>
    </location>
</feature>
<evidence type="ECO:0000256" key="2">
    <source>
        <dbReference type="ARBA" id="ARBA00022553"/>
    </source>
</evidence>
<dbReference type="GO" id="GO:0032040">
    <property type="term" value="C:small-subunit processome"/>
    <property type="evidence" value="ECO:0007669"/>
    <property type="project" value="InterPro"/>
</dbReference>
<evidence type="ECO:0000256" key="4">
    <source>
        <dbReference type="SAM" id="MobiDB-lite"/>
    </source>
</evidence>
<comment type="subcellular location">
    <subcellularLocation>
        <location evidence="1">Nucleus</location>
        <location evidence="1">Nucleolus</location>
    </subcellularLocation>
</comment>
<proteinExistence type="predicted"/>
<feature type="region of interest" description="Disordered" evidence="4">
    <location>
        <begin position="470"/>
        <end position="778"/>
    </location>
</feature>
<protein>
    <submittedName>
        <fullName evidence="5">Utp14 protein-domain-containing protein</fullName>
    </submittedName>
</protein>
<keyword evidence="6" id="KW-1185">Reference proteome</keyword>
<feature type="compositionally biased region" description="Basic and acidic residues" evidence="4">
    <location>
        <begin position="476"/>
        <end position="494"/>
    </location>
</feature>